<dbReference type="PROSITE" id="PS50086">
    <property type="entry name" value="TBC_RABGAP"/>
    <property type="match status" value="1"/>
</dbReference>
<evidence type="ECO:0000256" key="2">
    <source>
        <dbReference type="ARBA" id="ARBA00004541"/>
    </source>
</evidence>
<dbReference type="GO" id="GO:0031410">
    <property type="term" value="C:cytoplasmic vesicle"/>
    <property type="evidence" value="ECO:0007669"/>
    <property type="project" value="UniProtKB-SubCell"/>
</dbReference>
<accession>A0A8J9ZBC8</accession>
<protein>
    <recommendedName>
        <fullName evidence="4">TBC1 domain family member 7</fullName>
    </recommendedName>
</protein>
<dbReference type="FunFam" id="1.10.472.80:FF:000028">
    <property type="entry name" value="TBC1 domain family member 7"/>
    <property type="match status" value="1"/>
</dbReference>
<evidence type="ECO:0000256" key="4">
    <source>
        <dbReference type="ARBA" id="ARBA00015455"/>
    </source>
</evidence>
<dbReference type="PANTHER" id="PTHR13530">
    <property type="entry name" value="TBC1 DOMAIN FAMILY MEMBER 7"/>
    <property type="match status" value="1"/>
</dbReference>
<keyword evidence="5" id="KW-0343">GTPase activation</keyword>
<dbReference type="Proteomes" id="UP000838412">
    <property type="component" value="Chromosome 19"/>
</dbReference>
<dbReference type="Pfam" id="PF00566">
    <property type="entry name" value="RabGAP-TBC"/>
    <property type="match status" value="1"/>
</dbReference>
<dbReference type="SUPFAM" id="SSF47923">
    <property type="entry name" value="Ypt/Rab-GAP domain of gyp1p"/>
    <property type="match status" value="2"/>
</dbReference>
<evidence type="ECO:0000313" key="13">
    <source>
        <dbReference type="Proteomes" id="UP000838412"/>
    </source>
</evidence>
<evidence type="ECO:0000256" key="6">
    <source>
        <dbReference type="ARBA" id="ARBA00022490"/>
    </source>
</evidence>
<evidence type="ECO:0000259" key="11">
    <source>
        <dbReference type="PROSITE" id="PS50086"/>
    </source>
</evidence>
<dbReference type="OrthoDB" id="18718at2759"/>
<keyword evidence="9" id="KW-0968">Cytoplasmic vesicle</keyword>
<comment type="subcellular location">
    <subcellularLocation>
        <location evidence="1">Cytoplasm</location>
        <location evidence="1">Cytosol</location>
    </subcellularLocation>
    <subcellularLocation>
        <location evidence="2">Cytoplasmic vesicle</location>
    </subcellularLocation>
    <subcellularLocation>
        <location evidence="3">Lysosome membrane</location>
    </subcellularLocation>
</comment>
<sequence>MVDDPQRNFRSHYYEKVGFRGVEEKKSLEILLKEETIALNKLQTFVLRFPLPALFRPLVWKVLLGVLPVHKDAHEFVMRQKEEQYQDMKHALVVMRYIHNDSSLPDIFLKMHQMEEGRLLLEEPEEQLPADQNYVTIATRITEMMEDEVFTFFLCEEFHRRLQDPKFKESIPQMIKRLVQYLQTEDQTLYTHMLNTGILGALPCERWFGTCFAHILPEVCVQRIWDKVIAGSYRFLVFVALQLLVTFSRQLLKINNVEGMLQFFNSLPADNVDMLVTKATELWQKQGSP</sequence>
<evidence type="ECO:0000256" key="7">
    <source>
        <dbReference type="ARBA" id="ARBA00023136"/>
    </source>
</evidence>
<reference evidence="12" key="1">
    <citation type="submission" date="2022-01" db="EMBL/GenBank/DDBJ databases">
        <authorList>
            <person name="Braso-Vives M."/>
        </authorList>
    </citation>
    <scope>NUCLEOTIDE SEQUENCE</scope>
</reference>
<dbReference type="GO" id="GO:0005829">
    <property type="term" value="C:cytosol"/>
    <property type="evidence" value="ECO:0007669"/>
    <property type="project" value="UniProtKB-SubCell"/>
</dbReference>
<dbReference type="EMBL" id="OV696704">
    <property type="protein sequence ID" value="CAH1251376.1"/>
    <property type="molecule type" value="Genomic_DNA"/>
</dbReference>
<organism evidence="12 13">
    <name type="scientific">Branchiostoma lanceolatum</name>
    <name type="common">Common lancelet</name>
    <name type="synonym">Amphioxus lanceolatum</name>
    <dbReference type="NCBI Taxonomy" id="7740"/>
    <lineage>
        <taxon>Eukaryota</taxon>
        <taxon>Metazoa</taxon>
        <taxon>Chordata</taxon>
        <taxon>Cephalochordata</taxon>
        <taxon>Leptocardii</taxon>
        <taxon>Amphioxiformes</taxon>
        <taxon>Branchiostomatidae</taxon>
        <taxon>Branchiostoma</taxon>
    </lineage>
</organism>
<evidence type="ECO:0000256" key="1">
    <source>
        <dbReference type="ARBA" id="ARBA00004514"/>
    </source>
</evidence>
<keyword evidence="8" id="KW-0458">Lysosome</keyword>
<evidence type="ECO:0000256" key="5">
    <source>
        <dbReference type="ARBA" id="ARBA00022468"/>
    </source>
</evidence>
<feature type="domain" description="Rab-GAP TBC" evidence="11">
    <location>
        <begin position="50"/>
        <end position="232"/>
    </location>
</feature>
<evidence type="ECO:0000313" key="12">
    <source>
        <dbReference type="EMBL" id="CAH1251376.1"/>
    </source>
</evidence>
<evidence type="ECO:0000256" key="9">
    <source>
        <dbReference type="ARBA" id="ARBA00023329"/>
    </source>
</evidence>
<dbReference type="GO" id="GO:0032007">
    <property type="term" value="P:negative regulation of TOR signaling"/>
    <property type="evidence" value="ECO:0007669"/>
    <property type="project" value="TreeGrafter"/>
</dbReference>
<keyword evidence="6" id="KW-0963">Cytoplasm</keyword>
<keyword evidence="13" id="KW-1185">Reference proteome</keyword>
<proteinExistence type="predicted"/>
<dbReference type="GO" id="GO:0005765">
    <property type="term" value="C:lysosomal membrane"/>
    <property type="evidence" value="ECO:0007669"/>
    <property type="project" value="UniProtKB-SubCell"/>
</dbReference>
<dbReference type="InterPro" id="IPR035969">
    <property type="entry name" value="Rab-GAP_TBC_sf"/>
</dbReference>
<dbReference type="FunFam" id="1.10.10.750:FF:000006">
    <property type="entry name" value="TBC1 domain family member 7"/>
    <property type="match status" value="1"/>
</dbReference>
<keyword evidence="7" id="KW-0472">Membrane</keyword>
<comment type="function">
    <text evidence="10">Non-catalytic component of the TSC-TBC complex, a multiprotein complex that acts as a negative regulator of the canonical mTORC1 complex, an evolutionarily conserved central nutrient sensor that stimulates anabolic reactions and macromolecule biosynthesis to promote cellular biomass generation and growth. The TSC-TBC complex acts as a GTPase-activating protein (GAP) for the small GTPase RHEB, a direct activator of the protein kinase activity of mTORC1. In absence of nutrients, the TSC-TBC complex inhibits mTORC1, thereby preventing phosphorylation of ribosomal protein S6 kinase (RPS6KB1 and RPS6KB2) and EIF4EBP1 (4E-BP1) by the mTORC1 signaling. The TSC-TBC complex is inactivated in response to nutrients, relieving inhibition of mTORC1.</text>
</comment>
<name>A0A8J9ZBC8_BRALA</name>
<dbReference type="GO" id="GO:0005096">
    <property type="term" value="F:GTPase activator activity"/>
    <property type="evidence" value="ECO:0007669"/>
    <property type="project" value="UniProtKB-KW"/>
</dbReference>
<dbReference type="InterPro" id="IPR000195">
    <property type="entry name" value="Rab-GAP-TBC_dom"/>
</dbReference>
<dbReference type="Gene3D" id="1.10.10.750">
    <property type="entry name" value="Ypt/Rab-GAP domain of gyp1p, domain 1"/>
    <property type="match status" value="1"/>
</dbReference>
<dbReference type="AlphaFoldDB" id="A0A8J9ZBC8"/>
<dbReference type="InterPro" id="IPR043039">
    <property type="entry name" value="TBC1D7_dom2"/>
</dbReference>
<dbReference type="InterPro" id="IPR039842">
    <property type="entry name" value="TBC1D7"/>
</dbReference>
<dbReference type="Gene3D" id="1.10.8.680">
    <property type="entry name" value="Ypt/Rab-GAP domain of gyp1p, domain 2"/>
    <property type="match status" value="1"/>
</dbReference>
<evidence type="ECO:0000256" key="10">
    <source>
        <dbReference type="ARBA" id="ARBA00046045"/>
    </source>
</evidence>
<gene>
    <name evidence="12" type="primary">TBC1D7</name>
    <name evidence="12" type="ORF">BLAG_LOCUS11795</name>
</gene>
<evidence type="ECO:0000256" key="8">
    <source>
        <dbReference type="ARBA" id="ARBA00023228"/>
    </source>
</evidence>
<dbReference type="Gene3D" id="1.10.472.80">
    <property type="entry name" value="Ypt/Rab-GAP domain of gyp1p, domain 3"/>
    <property type="match status" value="1"/>
</dbReference>
<dbReference type="PANTHER" id="PTHR13530:SF3">
    <property type="entry name" value="TBC1 DOMAIN FAMILY MEMBER 7"/>
    <property type="match status" value="1"/>
</dbReference>
<evidence type="ECO:0000256" key="3">
    <source>
        <dbReference type="ARBA" id="ARBA00004656"/>
    </source>
</evidence>